<feature type="transmembrane region" description="Helical" evidence="22">
    <location>
        <begin position="111"/>
        <end position="131"/>
    </location>
</feature>
<feature type="transmembrane region" description="Helical" evidence="22">
    <location>
        <begin position="143"/>
        <end position="160"/>
    </location>
</feature>
<evidence type="ECO:0000256" key="21">
    <source>
        <dbReference type="ARBA" id="ARBA00049966"/>
    </source>
</evidence>
<dbReference type="RefSeq" id="WP_327606560.1">
    <property type="nucleotide sequence ID" value="NZ_JARZFX010000002.1"/>
</dbReference>
<keyword evidence="4" id="KW-0132">Cell division</keyword>
<evidence type="ECO:0000256" key="14">
    <source>
        <dbReference type="ARBA" id="ARBA00032370"/>
    </source>
</evidence>
<dbReference type="Pfam" id="PF01098">
    <property type="entry name" value="FTSW_RODA_SPOVE"/>
    <property type="match status" value="1"/>
</dbReference>
<evidence type="ECO:0000256" key="10">
    <source>
        <dbReference type="ARBA" id="ARBA00022989"/>
    </source>
</evidence>
<feature type="transmembrane region" description="Helical" evidence="22">
    <location>
        <begin position="49"/>
        <end position="67"/>
    </location>
</feature>
<dbReference type="PANTHER" id="PTHR30474">
    <property type="entry name" value="CELL CYCLE PROTEIN"/>
    <property type="match status" value="1"/>
</dbReference>
<keyword evidence="11 22" id="KW-0472">Membrane</keyword>
<sequence>MKNKIASIDFSLFITVFMMILIGLMMVYSASYTYAILEYGNATHFFDRQLMWIVLGLIMFFIVSFIPYQLYGKLIAPMVILMLVLLTLVLIPGVGVERNYSTRWLGFGPILFQPSEIAKIIMILYFAKAYMNKRDYIEDFRKGLLPPLILLVVVFALIVLQPDLGTGISLLVACGSILLISAARWHHLFALGAVALMSVILLATSADYRSDRLTSFMDPFADPLGLGFQMVNSYVAIGTGGITGAGIGNSIQKLGFLPEAHTDFIMAIIIEELGILGLSAIVILYMLLLFKGFEIFKYAPDYFGKFIAFGVTIQICFQAVLNLGAVSGLLPITGITLPLISYGGSSMLITLIGLGILMNISMQISQRKKNSERNVSKAI</sequence>
<evidence type="ECO:0000256" key="22">
    <source>
        <dbReference type="SAM" id="Phobius"/>
    </source>
</evidence>
<dbReference type="InterPro" id="IPR001182">
    <property type="entry name" value="FtsW/RodA"/>
</dbReference>
<comment type="subcellular location">
    <subcellularLocation>
        <location evidence="1">Cell membrane</location>
        <topology evidence="1">Multi-pass membrane protein</topology>
    </subcellularLocation>
</comment>
<evidence type="ECO:0000256" key="3">
    <source>
        <dbReference type="ARBA" id="ARBA00022475"/>
    </source>
</evidence>
<comment type="catalytic activity">
    <reaction evidence="20">
        <text>[GlcNAc-(1-&gt;4)-Mur2Ac(oyl-L-Ala-gamma-D-Glu-L-Lys-D-Ala-D-Ala)](n)-di-trans,octa-cis-undecaprenyl diphosphate + beta-D-GlcNAc-(1-&gt;4)-Mur2Ac(oyl-L-Ala-gamma-D-Glu-L-Lys-D-Ala-D-Ala)-di-trans,octa-cis-undecaprenyl diphosphate = [GlcNAc-(1-&gt;4)-Mur2Ac(oyl-L-Ala-gamma-D-Glu-L-Lys-D-Ala-D-Ala)](n+1)-di-trans,octa-cis-undecaprenyl diphosphate + di-trans,octa-cis-undecaprenyl diphosphate + H(+)</text>
        <dbReference type="Rhea" id="RHEA:23708"/>
        <dbReference type="Rhea" id="RHEA-COMP:9602"/>
        <dbReference type="Rhea" id="RHEA-COMP:9603"/>
        <dbReference type="ChEBI" id="CHEBI:15378"/>
        <dbReference type="ChEBI" id="CHEBI:58405"/>
        <dbReference type="ChEBI" id="CHEBI:60033"/>
        <dbReference type="ChEBI" id="CHEBI:78435"/>
        <dbReference type="EC" id="2.4.99.28"/>
    </reaction>
</comment>
<keyword evidence="6" id="KW-0808">Transferase</keyword>
<comment type="similarity">
    <text evidence="16">Belongs to the SEDS family. FtsW subfamily.</text>
</comment>
<evidence type="ECO:0000256" key="8">
    <source>
        <dbReference type="ARBA" id="ARBA00022960"/>
    </source>
</evidence>
<keyword evidence="8" id="KW-0133">Cell shape</keyword>
<evidence type="ECO:0000256" key="2">
    <source>
        <dbReference type="ARBA" id="ARBA00004752"/>
    </source>
</evidence>
<keyword evidence="3" id="KW-1003">Cell membrane</keyword>
<dbReference type="Proteomes" id="UP001335737">
    <property type="component" value="Unassembled WGS sequence"/>
</dbReference>
<evidence type="ECO:0000256" key="5">
    <source>
        <dbReference type="ARBA" id="ARBA00022676"/>
    </source>
</evidence>
<feature type="transmembrane region" description="Helical" evidence="22">
    <location>
        <begin position="302"/>
        <end position="320"/>
    </location>
</feature>
<dbReference type="EC" id="2.4.99.28" evidence="19"/>
<feature type="transmembrane region" description="Helical" evidence="22">
    <location>
        <begin position="264"/>
        <end position="290"/>
    </location>
</feature>
<keyword evidence="10 22" id="KW-1133">Transmembrane helix</keyword>
<comment type="caution">
    <text evidence="23">The sequence shown here is derived from an EMBL/GenBank/DDBJ whole genome shotgun (WGS) entry which is preliminary data.</text>
</comment>
<evidence type="ECO:0000256" key="9">
    <source>
        <dbReference type="ARBA" id="ARBA00022984"/>
    </source>
</evidence>
<keyword evidence="5" id="KW-0328">Glycosyltransferase</keyword>
<keyword evidence="12" id="KW-0131">Cell cycle</keyword>
<keyword evidence="13" id="KW-0961">Cell wall biogenesis/degradation</keyword>
<evidence type="ECO:0000256" key="18">
    <source>
        <dbReference type="ARBA" id="ARBA00041418"/>
    </source>
</evidence>
<reference evidence="23 24" key="1">
    <citation type="journal article" date="2024" name="Int. J. Syst. Evol. Microbiol.">
        <title>Virgibacillus tibetensis sp. nov., isolated from salt lake on the Tibetan Plateau of China.</title>
        <authorList>
            <person name="Phurbu D."/>
            <person name="Liu Z.-X."/>
            <person name="Wang R."/>
            <person name="Zheng Y.-Y."/>
            <person name="Liu H.-C."/>
            <person name="Zhou Y.-G."/>
            <person name="Yu Y.-J."/>
            <person name="Li A.-H."/>
        </authorList>
    </citation>
    <scope>NUCLEOTIDE SEQUENCE [LARGE SCALE GENOMIC DNA]</scope>
    <source>
        <strain evidence="23 24">C22-A2</strain>
    </source>
</reference>
<dbReference type="EMBL" id="JARZFX010000002">
    <property type="protein sequence ID" value="MEC5422989.1"/>
    <property type="molecule type" value="Genomic_DNA"/>
</dbReference>
<evidence type="ECO:0000256" key="17">
    <source>
        <dbReference type="ARBA" id="ARBA00041185"/>
    </source>
</evidence>
<feature type="transmembrane region" description="Helical" evidence="22">
    <location>
        <begin position="340"/>
        <end position="360"/>
    </location>
</feature>
<proteinExistence type="inferred from homology"/>
<evidence type="ECO:0000256" key="15">
    <source>
        <dbReference type="ARBA" id="ARBA00033270"/>
    </source>
</evidence>
<evidence type="ECO:0000256" key="12">
    <source>
        <dbReference type="ARBA" id="ARBA00023306"/>
    </source>
</evidence>
<dbReference type="PANTHER" id="PTHR30474:SF2">
    <property type="entry name" value="PEPTIDOGLYCAN GLYCOSYLTRANSFERASE FTSW-RELATED"/>
    <property type="match status" value="1"/>
</dbReference>
<keyword evidence="9" id="KW-0573">Peptidoglycan synthesis</keyword>
<evidence type="ECO:0000256" key="16">
    <source>
        <dbReference type="ARBA" id="ARBA00038053"/>
    </source>
</evidence>
<evidence type="ECO:0000313" key="23">
    <source>
        <dbReference type="EMBL" id="MEC5422989.1"/>
    </source>
</evidence>
<feature type="transmembrane region" description="Helical" evidence="22">
    <location>
        <begin position="74"/>
        <end position="91"/>
    </location>
</feature>
<comment type="pathway">
    <text evidence="2">Cell wall biogenesis; peptidoglycan biosynthesis.</text>
</comment>
<accession>A0ABU6KEZ1</accession>
<comment type="function">
    <text evidence="21">Peptidoglycan polymerase that is essential for cell division.</text>
</comment>
<evidence type="ECO:0000313" key="24">
    <source>
        <dbReference type="Proteomes" id="UP001335737"/>
    </source>
</evidence>
<keyword evidence="24" id="KW-1185">Reference proteome</keyword>
<feature type="transmembrane region" description="Helical" evidence="22">
    <location>
        <begin position="12"/>
        <end position="37"/>
    </location>
</feature>
<evidence type="ECO:0000256" key="11">
    <source>
        <dbReference type="ARBA" id="ARBA00023136"/>
    </source>
</evidence>
<evidence type="ECO:0000256" key="7">
    <source>
        <dbReference type="ARBA" id="ARBA00022692"/>
    </source>
</evidence>
<dbReference type="NCBIfam" id="TIGR02614">
    <property type="entry name" value="ftsW"/>
    <property type="match status" value="1"/>
</dbReference>
<feature type="transmembrane region" description="Helical" evidence="22">
    <location>
        <begin position="188"/>
        <end position="206"/>
    </location>
</feature>
<gene>
    <name evidence="23" type="primary">ftsW</name>
    <name evidence="23" type="ORF">QGM71_05685</name>
</gene>
<evidence type="ECO:0000256" key="13">
    <source>
        <dbReference type="ARBA" id="ARBA00023316"/>
    </source>
</evidence>
<dbReference type="InterPro" id="IPR013437">
    <property type="entry name" value="FtsW"/>
</dbReference>
<evidence type="ECO:0000256" key="1">
    <source>
        <dbReference type="ARBA" id="ARBA00004651"/>
    </source>
</evidence>
<dbReference type="InterPro" id="IPR018365">
    <property type="entry name" value="Cell_cycle_FtsW-rel_CS"/>
</dbReference>
<protein>
    <recommendedName>
        <fullName evidence="17">Probable peptidoglycan glycosyltransferase FtsW</fullName>
        <ecNumber evidence="19">2.4.99.28</ecNumber>
    </recommendedName>
    <alternativeName>
        <fullName evidence="18">Cell division protein FtsW</fullName>
    </alternativeName>
    <alternativeName>
        <fullName evidence="15">Cell wall polymerase</fullName>
    </alternativeName>
    <alternativeName>
        <fullName evidence="14">Peptidoglycan polymerase</fullName>
    </alternativeName>
</protein>
<name>A0ABU6KEZ1_9BACI</name>
<evidence type="ECO:0000256" key="4">
    <source>
        <dbReference type="ARBA" id="ARBA00022618"/>
    </source>
</evidence>
<dbReference type="PROSITE" id="PS00428">
    <property type="entry name" value="FTSW_RODA_SPOVE"/>
    <property type="match status" value="1"/>
</dbReference>
<evidence type="ECO:0000256" key="20">
    <source>
        <dbReference type="ARBA" id="ARBA00049902"/>
    </source>
</evidence>
<keyword evidence="7 22" id="KW-0812">Transmembrane</keyword>
<evidence type="ECO:0000256" key="19">
    <source>
        <dbReference type="ARBA" id="ARBA00044770"/>
    </source>
</evidence>
<organism evidence="23 24">
    <name type="scientific">Virgibacillus tibetensis</name>
    <dbReference type="NCBI Taxonomy" id="3042313"/>
    <lineage>
        <taxon>Bacteria</taxon>
        <taxon>Bacillati</taxon>
        <taxon>Bacillota</taxon>
        <taxon>Bacilli</taxon>
        <taxon>Bacillales</taxon>
        <taxon>Bacillaceae</taxon>
        <taxon>Virgibacillus</taxon>
    </lineage>
</organism>
<evidence type="ECO:0000256" key="6">
    <source>
        <dbReference type="ARBA" id="ARBA00022679"/>
    </source>
</evidence>